<feature type="region of interest" description="Disordered" evidence="1">
    <location>
        <begin position="167"/>
        <end position="187"/>
    </location>
</feature>
<evidence type="ECO:0000256" key="2">
    <source>
        <dbReference type="SAM" id="Phobius"/>
    </source>
</evidence>
<protein>
    <submittedName>
        <fullName evidence="3">DUF3180 domain-containing protein</fullName>
    </submittedName>
</protein>
<keyword evidence="2" id="KW-0812">Transmembrane</keyword>
<sequence length="187" mass="19524">MSERPPALRPTQPATLVVAALAAAAVAWLLISNFYQQLPPMVWPPVILIGGIALLEAGAARSLWERIHGRGGLLATRPRGGAPVGRDGRPREPMDPLVVVRFAVLAKASSVGGAIFIGLYAGFLPWLAIESGRLTGARADLPATVGGLVVSVALVAAALWLERACRVPDHDGEPPEPGGRPEDPTDS</sequence>
<dbReference type="Proteomes" id="UP000662857">
    <property type="component" value="Chromosome"/>
</dbReference>
<keyword evidence="4" id="KW-1185">Reference proteome</keyword>
<gene>
    <name evidence="3" type="ORF">JQS43_01255</name>
</gene>
<feature type="transmembrane region" description="Helical" evidence="2">
    <location>
        <begin position="98"/>
        <end position="121"/>
    </location>
</feature>
<evidence type="ECO:0000256" key="1">
    <source>
        <dbReference type="SAM" id="MobiDB-lite"/>
    </source>
</evidence>
<reference evidence="3" key="1">
    <citation type="submission" date="2021-02" db="EMBL/GenBank/DDBJ databases">
        <title>Natrosporangium hydrolyticum gen. nov., sp. nov, a haloalkaliphilic actinobacterium from a soda solonchak soil.</title>
        <authorList>
            <person name="Sorokin D.Y."/>
            <person name="Khijniak T.V."/>
            <person name="Zakharycheva A.P."/>
            <person name="Boueva O.V."/>
            <person name="Ariskina E.V."/>
            <person name="Hahnke R.L."/>
            <person name="Bunk B."/>
            <person name="Sproer C."/>
            <person name="Schumann P."/>
            <person name="Evtushenko L.I."/>
            <person name="Kublanov I.V."/>
        </authorList>
    </citation>
    <scope>NUCLEOTIDE SEQUENCE</scope>
    <source>
        <strain evidence="3">DSM 106523</strain>
    </source>
</reference>
<feature type="transmembrane region" description="Helical" evidence="2">
    <location>
        <begin position="141"/>
        <end position="161"/>
    </location>
</feature>
<dbReference type="RefSeq" id="WP_239677212.1">
    <property type="nucleotide sequence ID" value="NZ_CP070499.1"/>
</dbReference>
<proteinExistence type="predicted"/>
<dbReference type="AlphaFoldDB" id="A0A895YI64"/>
<evidence type="ECO:0000313" key="3">
    <source>
        <dbReference type="EMBL" id="QSB15043.1"/>
    </source>
</evidence>
<dbReference type="Pfam" id="PF11377">
    <property type="entry name" value="DUF3180"/>
    <property type="match status" value="1"/>
</dbReference>
<keyword evidence="2" id="KW-1133">Transmembrane helix</keyword>
<evidence type="ECO:0000313" key="4">
    <source>
        <dbReference type="Proteomes" id="UP000662857"/>
    </source>
</evidence>
<feature type="transmembrane region" description="Helical" evidence="2">
    <location>
        <begin position="43"/>
        <end position="64"/>
    </location>
</feature>
<accession>A0A895YI64</accession>
<dbReference type="EMBL" id="CP070499">
    <property type="protein sequence ID" value="QSB15043.1"/>
    <property type="molecule type" value="Genomic_DNA"/>
</dbReference>
<name>A0A895YI64_9ACTN</name>
<keyword evidence="2" id="KW-0472">Membrane</keyword>
<feature type="transmembrane region" description="Helical" evidence="2">
    <location>
        <begin position="12"/>
        <end position="31"/>
    </location>
</feature>
<dbReference type="KEGG" id="nhy:JQS43_01255"/>
<dbReference type="InterPro" id="IPR021517">
    <property type="entry name" value="DUF3180"/>
</dbReference>
<organism evidence="3 4">
    <name type="scientific">Natronosporangium hydrolyticum</name>
    <dbReference type="NCBI Taxonomy" id="2811111"/>
    <lineage>
        <taxon>Bacteria</taxon>
        <taxon>Bacillati</taxon>
        <taxon>Actinomycetota</taxon>
        <taxon>Actinomycetes</taxon>
        <taxon>Micromonosporales</taxon>
        <taxon>Micromonosporaceae</taxon>
        <taxon>Natronosporangium</taxon>
    </lineage>
</organism>